<accession>A0AAD3TH41</accession>
<keyword evidence="2" id="KW-1185">Reference proteome</keyword>
<organism evidence="1 2">
    <name type="scientific">Nepenthes gracilis</name>
    <name type="common">Slender pitcher plant</name>
    <dbReference type="NCBI Taxonomy" id="150966"/>
    <lineage>
        <taxon>Eukaryota</taxon>
        <taxon>Viridiplantae</taxon>
        <taxon>Streptophyta</taxon>
        <taxon>Embryophyta</taxon>
        <taxon>Tracheophyta</taxon>
        <taxon>Spermatophyta</taxon>
        <taxon>Magnoliopsida</taxon>
        <taxon>eudicotyledons</taxon>
        <taxon>Gunneridae</taxon>
        <taxon>Pentapetalae</taxon>
        <taxon>Caryophyllales</taxon>
        <taxon>Nepenthaceae</taxon>
        <taxon>Nepenthes</taxon>
    </lineage>
</organism>
<reference evidence="1" key="1">
    <citation type="submission" date="2023-05" db="EMBL/GenBank/DDBJ databases">
        <title>Nepenthes gracilis genome sequencing.</title>
        <authorList>
            <person name="Fukushima K."/>
        </authorList>
    </citation>
    <scope>NUCLEOTIDE SEQUENCE</scope>
    <source>
        <strain evidence="1">SING2019-196</strain>
    </source>
</reference>
<dbReference type="EMBL" id="BSYO01000035">
    <property type="protein sequence ID" value="GMH29079.1"/>
    <property type="molecule type" value="Genomic_DNA"/>
</dbReference>
<evidence type="ECO:0000313" key="2">
    <source>
        <dbReference type="Proteomes" id="UP001279734"/>
    </source>
</evidence>
<gene>
    <name evidence="1" type="ORF">Nepgr_030922</name>
</gene>
<name>A0AAD3TH41_NEPGR</name>
<dbReference type="Proteomes" id="UP001279734">
    <property type="component" value="Unassembled WGS sequence"/>
</dbReference>
<protein>
    <submittedName>
        <fullName evidence="1">Uncharacterized protein</fullName>
    </submittedName>
</protein>
<comment type="caution">
    <text evidence="1">The sequence shown here is derived from an EMBL/GenBank/DDBJ whole genome shotgun (WGS) entry which is preliminary data.</text>
</comment>
<proteinExistence type="predicted"/>
<sequence length="156" mass="16744">MLQNCSVDVLRPEPTSNTIDTTLATNLALVQSNANFAPGVVPPSTQFKSGEILTKPKSSWVEDAIPKNVAPGEALVDYGAPTSMDVHIADDKPPQVNIWHAVSCQTFAIDHDPTDKDPIELAVDNMIGTEVICPAPTFSKELAMDVKDSINSFVVL</sequence>
<evidence type="ECO:0000313" key="1">
    <source>
        <dbReference type="EMBL" id="GMH29079.1"/>
    </source>
</evidence>
<dbReference type="AlphaFoldDB" id="A0AAD3TH41"/>